<dbReference type="GO" id="GO:0043565">
    <property type="term" value="F:sequence-specific DNA binding"/>
    <property type="evidence" value="ECO:0000318"/>
    <property type="project" value="GO_Central"/>
</dbReference>
<feature type="compositionally biased region" description="Low complexity" evidence="3">
    <location>
        <begin position="140"/>
        <end position="170"/>
    </location>
</feature>
<proteinExistence type="predicted"/>
<dbReference type="GO" id="GO:0003700">
    <property type="term" value="F:DNA-binding transcription factor activity"/>
    <property type="evidence" value="ECO:0000318"/>
    <property type="project" value="GO_Central"/>
</dbReference>
<keyword evidence="2" id="KW-0804">Transcription</keyword>
<reference evidence="5" key="3">
    <citation type="submission" date="2020-12" db="UniProtKB">
        <authorList>
            <consortium name="EnsemblPlants"/>
        </authorList>
    </citation>
    <scope>IDENTIFICATION</scope>
</reference>
<dbReference type="GO" id="GO:0005634">
    <property type="term" value="C:nucleus"/>
    <property type="evidence" value="ECO:0000318"/>
    <property type="project" value="GO_Central"/>
</dbReference>
<organism evidence="4">
    <name type="scientific">Physcomitrium patens</name>
    <name type="common">Spreading-leaved earth moss</name>
    <name type="synonym">Physcomitrella patens</name>
    <dbReference type="NCBI Taxonomy" id="3218"/>
    <lineage>
        <taxon>Eukaryota</taxon>
        <taxon>Viridiplantae</taxon>
        <taxon>Streptophyta</taxon>
        <taxon>Embryophyta</taxon>
        <taxon>Bryophyta</taxon>
        <taxon>Bryophytina</taxon>
        <taxon>Bryopsida</taxon>
        <taxon>Funariidae</taxon>
        <taxon>Funariales</taxon>
        <taxon>Funariaceae</taxon>
        <taxon>Physcomitrium</taxon>
    </lineage>
</organism>
<dbReference type="PANTHER" id="PTHR31636">
    <property type="entry name" value="OSJNBA0084A10.13 PROTEIN-RELATED"/>
    <property type="match status" value="1"/>
</dbReference>
<dbReference type="EnsemblPlants" id="Pp3c10_17630V3.2">
    <property type="protein sequence ID" value="Pp3c10_17630V3.2"/>
    <property type="gene ID" value="Pp3c10_17630"/>
</dbReference>
<dbReference type="GO" id="GO:0006355">
    <property type="term" value="P:regulation of DNA-templated transcription"/>
    <property type="evidence" value="ECO:0000318"/>
    <property type="project" value="GO_Central"/>
</dbReference>
<keyword evidence="6" id="KW-1185">Reference proteome</keyword>
<evidence type="ECO:0000313" key="4">
    <source>
        <dbReference type="EMBL" id="PNR46908.1"/>
    </source>
</evidence>
<reference evidence="4 6" key="2">
    <citation type="journal article" date="2018" name="Plant J.">
        <title>The Physcomitrella patens chromosome-scale assembly reveals moss genome structure and evolution.</title>
        <authorList>
            <person name="Lang D."/>
            <person name="Ullrich K.K."/>
            <person name="Murat F."/>
            <person name="Fuchs J."/>
            <person name="Jenkins J."/>
            <person name="Haas F.B."/>
            <person name="Piednoel M."/>
            <person name="Gundlach H."/>
            <person name="Van Bel M."/>
            <person name="Meyberg R."/>
            <person name="Vives C."/>
            <person name="Morata J."/>
            <person name="Symeonidi A."/>
            <person name="Hiss M."/>
            <person name="Muchero W."/>
            <person name="Kamisugi Y."/>
            <person name="Saleh O."/>
            <person name="Blanc G."/>
            <person name="Decker E.L."/>
            <person name="van Gessel N."/>
            <person name="Grimwood J."/>
            <person name="Hayes R.D."/>
            <person name="Graham S.W."/>
            <person name="Gunter L.E."/>
            <person name="McDaniel S.F."/>
            <person name="Hoernstein S.N.W."/>
            <person name="Larsson A."/>
            <person name="Li F.W."/>
            <person name="Perroud P.F."/>
            <person name="Phillips J."/>
            <person name="Ranjan P."/>
            <person name="Rokshar D.S."/>
            <person name="Rothfels C.J."/>
            <person name="Schneider L."/>
            <person name="Shu S."/>
            <person name="Stevenson D.W."/>
            <person name="Thummler F."/>
            <person name="Tillich M."/>
            <person name="Villarreal Aguilar J.C."/>
            <person name="Widiez T."/>
            <person name="Wong G.K."/>
            <person name="Wymore A."/>
            <person name="Zhang Y."/>
            <person name="Zimmer A.D."/>
            <person name="Quatrano R.S."/>
            <person name="Mayer K.F.X."/>
            <person name="Goodstein D."/>
            <person name="Casacuberta J.M."/>
            <person name="Vandepoele K."/>
            <person name="Reski R."/>
            <person name="Cuming A.C."/>
            <person name="Tuskan G.A."/>
            <person name="Maumus F."/>
            <person name="Salse J."/>
            <person name="Schmutz J."/>
            <person name="Rensing S.A."/>
        </authorList>
    </citation>
    <scope>NUCLEOTIDE SEQUENCE [LARGE SCALE GENOMIC DNA]</scope>
    <source>
        <strain evidence="5 6">cv. Gransden 2004</strain>
    </source>
</reference>
<evidence type="ECO:0000313" key="5">
    <source>
        <dbReference type="EnsemblPlants" id="Pp3c10_17630V3.1"/>
    </source>
</evidence>
<dbReference type="PaxDb" id="3218-PP1S181_36V6.1"/>
<keyword evidence="1" id="KW-0805">Transcription regulation</keyword>
<accession>A0A2K1JZG3</accession>
<reference evidence="4 6" key="1">
    <citation type="journal article" date="2008" name="Science">
        <title>The Physcomitrella genome reveals evolutionary insights into the conquest of land by plants.</title>
        <authorList>
            <person name="Rensing S."/>
            <person name="Lang D."/>
            <person name="Zimmer A."/>
            <person name="Terry A."/>
            <person name="Salamov A."/>
            <person name="Shapiro H."/>
            <person name="Nishiyama T."/>
            <person name="Perroud P.-F."/>
            <person name="Lindquist E."/>
            <person name="Kamisugi Y."/>
            <person name="Tanahashi T."/>
            <person name="Sakakibara K."/>
            <person name="Fujita T."/>
            <person name="Oishi K."/>
            <person name="Shin-I T."/>
            <person name="Kuroki Y."/>
            <person name="Toyoda A."/>
            <person name="Suzuki Y."/>
            <person name="Hashimoto A."/>
            <person name="Yamaguchi K."/>
            <person name="Sugano A."/>
            <person name="Kohara Y."/>
            <person name="Fujiyama A."/>
            <person name="Anterola A."/>
            <person name="Aoki S."/>
            <person name="Ashton N."/>
            <person name="Barbazuk W.B."/>
            <person name="Barker E."/>
            <person name="Bennetzen J."/>
            <person name="Bezanilla M."/>
            <person name="Blankenship R."/>
            <person name="Cho S.H."/>
            <person name="Dutcher S."/>
            <person name="Estelle M."/>
            <person name="Fawcett J.A."/>
            <person name="Gundlach H."/>
            <person name="Hanada K."/>
            <person name="Heyl A."/>
            <person name="Hicks K.A."/>
            <person name="Hugh J."/>
            <person name="Lohr M."/>
            <person name="Mayer K."/>
            <person name="Melkozernov A."/>
            <person name="Murata T."/>
            <person name="Nelson D."/>
            <person name="Pils B."/>
            <person name="Prigge M."/>
            <person name="Reiss B."/>
            <person name="Renner T."/>
            <person name="Rombauts S."/>
            <person name="Rushton P."/>
            <person name="Sanderfoot A."/>
            <person name="Schween G."/>
            <person name="Shiu S.-H."/>
            <person name="Stueber K."/>
            <person name="Theodoulou F.L."/>
            <person name="Tu H."/>
            <person name="Van de Peer Y."/>
            <person name="Verrier P.J."/>
            <person name="Waters E."/>
            <person name="Wood A."/>
            <person name="Yang L."/>
            <person name="Cove D."/>
            <person name="Cuming A."/>
            <person name="Hasebe M."/>
            <person name="Lucas S."/>
            <person name="Mishler D.B."/>
            <person name="Reski R."/>
            <person name="Grigoriev I."/>
            <person name="Quatrano R.S."/>
            <person name="Boore J.L."/>
        </authorList>
    </citation>
    <scope>NUCLEOTIDE SEQUENCE [LARGE SCALE GENOMIC DNA]</scope>
    <source>
        <strain evidence="5 6">cv. Gransden 2004</strain>
    </source>
</reference>
<protein>
    <submittedName>
        <fullName evidence="4 5">Uncharacterized protein</fullName>
    </submittedName>
</protein>
<feature type="region of interest" description="Disordered" evidence="3">
    <location>
        <begin position="36"/>
        <end position="56"/>
    </location>
</feature>
<dbReference type="Proteomes" id="UP000006727">
    <property type="component" value="Chromosome 10"/>
</dbReference>
<dbReference type="Gramene" id="Pp3c10_17630V3.1">
    <property type="protein sequence ID" value="Pp3c10_17630V3.1"/>
    <property type="gene ID" value="Pp3c10_17630"/>
</dbReference>
<dbReference type="AlphaFoldDB" id="A0A2K1JZG3"/>
<gene>
    <name evidence="5" type="primary">LOC112287735</name>
    <name evidence="4" type="ORF">PHYPA_014028</name>
</gene>
<dbReference type="InterPro" id="IPR005202">
    <property type="entry name" value="TF_GRAS"/>
</dbReference>
<evidence type="ECO:0000313" key="6">
    <source>
        <dbReference type="Proteomes" id="UP000006727"/>
    </source>
</evidence>
<name>A0A2K1JZG3_PHYPA</name>
<dbReference type="RefSeq" id="XP_024386838.1">
    <property type="nucleotide sequence ID" value="XM_024531070.2"/>
</dbReference>
<dbReference type="PROSITE" id="PS50985">
    <property type="entry name" value="GRAS"/>
    <property type="match status" value="1"/>
</dbReference>
<sequence length="777" mass="86753">MLGSRKLEGPSQENSAHISPLESLLHRAWLRTHKPKLRKSITSAPPTDVSVGKRESSQASLPVLSELVSGQVSNEDGQDQLYFHKSRLDASASFISRFVLPELKCYSQKTYIPKSVSTEQWIYRLPGVRYGLSQGLKSLSGSSTGLSRNRSSTVSQVSGVTQSEVSGSDSVDSEEHTQPLASYLEGILTEENLEEENTMLCKTSAYQGIAKEISDLIGLEVPTDPDGSDVNSDRHWADVESHYTEEELRIVEKSSAYEAMTKEIAELISPPHSDVHDALSAESSNEVYVSKSDFKPTMELAARKMIEAYTCMLSKHMADMSINTDNEDSKNRVANTDGLNSSLLIYFDEDWRIYLHNLNQNFTPSSNFDFNMLLCGASLGSKTLEDNAVATTSGGSLTELLYKCALAVSQGDARNATDLLAELRLKSSNQGNPTQRMAHYCMEALVARMSKTGEQLYNVIMNSGPSDARLFKAIRLYLENCPYIKLAHFFAIKALLDACEGATRIHLVCYGICYGVEYPSFIQQLSLRGGKLPHLRMTVIDSASPGDDPASKLHETGRRLTAFAKDVNLPFEFVGLAGNWESFTARDMNLRDDDVLLVYSVGLHRLLDASVVASSPREVVLRRIRSINPKVFVMVTLNGGYNAPFFMTRVRECVKFFSAMYEGMEMCMPRDDPDRIIIEREIFGLEIMNIVACEGRTRVERAEPYRQWHNRLQRIGFTQLPLNPIVYSKITSMMSAYHKDYGVGEDNGWFLMGIRNQIIKCCSAWEAKTSVSLRPIL</sequence>
<dbReference type="EMBL" id="ABEU02000010">
    <property type="protein sequence ID" value="PNR46908.1"/>
    <property type="molecule type" value="Genomic_DNA"/>
</dbReference>
<dbReference type="EnsemblPlants" id="Pp3c10_17630V3.1">
    <property type="protein sequence ID" value="Pp3c10_17630V3.1"/>
    <property type="gene ID" value="Pp3c10_17630"/>
</dbReference>
<evidence type="ECO:0000256" key="2">
    <source>
        <dbReference type="ARBA" id="ARBA00023163"/>
    </source>
</evidence>
<dbReference type="Pfam" id="PF03514">
    <property type="entry name" value="GRAS"/>
    <property type="match status" value="1"/>
</dbReference>
<evidence type="ECO:0000256" key="1">
    <source>
        <dbReference type="ARBA" id="ARBA00023015"/>
    </source>
</evidence>
<evidence type="ECO:0000256" key="3">
    <source>
        <dbReference type="SAM" id="MobiDB-lite"/>
    </source>
</evidence>
<dbReference type="Gramene" id="Pp3c10_17630V3.2">
    <property type="protein sequence ID" value="Pp3c10_17630V3.2"/>
    <property type="gene ID" value="Pp3c10_17630"/>
</dbReference>
<feature type="region of interest" description="Disordered" evidence="3">
    <location>
        <begin position="140"/>
        <end position="176"/>
    </location>
</feature>
<dbReference type="GeneID" id="112287735"/>
<dbReference type="OrthoDB" id="47276at2759"/>